<evidence type="ECO:0000259" key="4">
    <source>
        <dbReference type="Pfam" id="PF11380"/>
    </source>
</evidence>
<dbReference type="InterPro" id="IPR031357">
    <property type="entry name" value="Stealth_CR3"/>
</dbReference>
<feature type="transmembrane region" description="Helical" evidence="3">
    <location>
        <begin position="44"/>
        <end position="60"/>
    </location>
</feature>
<evidence type="ECO:0000256" key="3">
    <source>
        <dbReference type="SAM" id="Phobius"/>
    </source>
</evidence>
<dbReference type="GO" id="GO:0003976">
    <property type="term" value="F:UDP-N-acetylglucosamine-lysosomal-enzyme N-acetylglucosaminephosphotransferase activity"/>
    <property type="evidence" value="ECO:0007669"/>
    <property type="project" value="TreeGrafter"/>
</dbReference>
<evidence type="ECO:0000259" key="5">
    <source>
        <dbReference type="Pfam" id="PF17102"/>
    </source>
</evidence>
<dbReference type="PANTHER" id="PTHR24045:SF0">
    <property type="entry name" value="N-ACETYLGLUCOSAMINE-1-PHOSPHOTRANSFERASE SUBUNITS ALPHA_BETA"/>
    <property type="match status" value="1"/>
</dbReference>
<evidence type="ECO:0000256" key="2">
    <source>
        <dbReference type="ARBA" id="ARBA00022679"/>
    </source>
</evidence>
<dbReference type="GO" id="GO:0046835">
    <property type="term" value="P:carbohydrate phosphorylation"/>
    <property type="evidence" value="ECO:0007669"/>
    <property type="project" value="TreeGrafter"/>
</dbReference>
<gene>
    <name evidence="6" type="ORF">RHTO0S_01e13740g</name>
</gene>
<keyword evidence="3" id="KW-1133">Transmembrane helix</keyword>
<dbReference type="PANTHER" id="PTHR24045">
    <property type="match status" value="1"/>
</dbReference>
<proteinExistence type="inferred from homology"/>
<name>A0A061AMX5_RHOTO</name>
<evidence type="ECO:0000313" key="6">
    <source>
        <dbReference type="EMBL" id="CDR36076.1"/>
    </source>
</evidence>
<dbReference type="GO" id="GO:0005794">
    <property type="term" value="C:Golgi apparatus"/>
    <property type="evidence" value="ECO:0007669"/>
    <property type="project" value="TreeGrafter"/>
</dbReference>
<feature type="domain" description="Stealth protein CR2 conserved region 2" evidence="4">
    <location>
        <begin position="252"/>
        <end position="317"/>
    </location>
</feature>
<evidence type="ECO:0000256" key="1">
    <source>
        <dbReference type="ARBA" id="ARBA00007583"/>
    </source>
</evidence>
<accession>A0A061AMX5</accession>
<dbReference type="EMBL" id="LK052936">
    <property type="protein sequence ID" value="CDR36076.1"/>
    <property type="molecule type" value="Genomic_DNA"/>
</dbReference>
<sequence length="739" mass="81672">MTASYSYAPLGGLPTRSLRDSRLFDLDAPPPPLSRFRILTRPKALLATISVALLIVYFVYNPPVRRSERDNRLIEAGFDPDARFEALYKAGQAGWRPYDGAEDCEEEEVNEQIWVDKLTATCLEDLGAKGVLCEEAAGLFRQPAVDLVWTWTNGSDPLLYRWRADVTATLSDRVRPAIAAVRERKTANHFRQHDELRYSVRSAVHAFSPSSLRQLRILTTDLPANVMLGDLIDPLFSTANASGQLVTSARIGQVPTWLDRNSSAENPPLIVSHHTSFFEDGVALPTFNSLSIEAQMSNLADLSEFWLYLNDDAFLFSDSHLTAGDVGAPLVGPVFRIQADMLVNALPPSASIKDDEGEWASLQRANWLLDQRFGRRRRGYLAHIPKALSAPLLREVGRVFHDELRETASSRFRGKATEYQVAFLATHYIIEAHREALLHAFFIGKGDSNADGSLSVDARRRMLFDLGFRIVETDVSPPLVEVPLPRRSTTADLPGQLAQAGIPLPGGTSYAFSSHDGFGMFRVENAAYNEKFDPSKPLRPALPLDTQVPRHPACAITLKACFGEDFLAATRSVKAEDVMRRVAYEQPQCGDCAILQLVGGSGAAGLSAFLPTCDAPHTSAPSPPPTYSTAKRFDKVSLSLPSSCPSRRLASISRILRYTYTLGDSSSRFISMRQARLTEQVLRKMDEAAAAGEEGLPTFLTLNDDFVLAEASQAANKILHNWFEQHWPSPSPYETRTHA</sequence>
<dbReference type="Pfam" id="PF17102">
    <property type="entry name" value="Stealth_CR3"/>
    <property type="match status" value="1"/>
</dbReference>
<dbReference type="InterPro" id="IPR021520">
    <property type="entry name" value="Stealth_CR2"/>
</dbReference>
<reference evidence="6" key="1">
    <citation type="journal article" date="2014" name="Genome Announc.">
        <title>Draft genome sequence of Rhodosporidium toruloides CECT1137, an oleaginous yeast of biotechnological interest.</title>
        <authorList>
            <person name="Morin N."/>
            <person name="Calcas X."/>
            <person name="Devillers H."/>
            <person name="Durrens P."/>
            <person name="Sherman D.J."/>
            <person name="Nicaud J.-M."/>
            <person name="Neuveglise C."/>
        </authorList>
    </citation>
    <scope>NUCLEOTIDE SEQUENCE</scope>
    <source>
        <strain evidence="6">CECT1137</strain>
    </source>
</reference>
<keyword evidence="2" id="KW-0808">Transferase</keyword>
<protein>
    <submittedName>
        <fullName evidence="6">RHTO0S01e13740g1_1</fullName>
    </submittedName>
</protein>
<keyword evidence="3" id="KW-0812">Transmembrane</keyword>
<dbReference type="AlphaFoldDB" id="A0A061AMX5"/>
<dbReference type="Pfam" id="PF11380">
    <property type="entry name" value="Stealth_CR2"/>
    <property type="match status" value="1"/>
</dbReference>
<dbReference type="OrthoDB" id="263283at2759"/>
<feature type="domain" description="Stealth protein CR3 conserved region 3" evidence="5">
    <location>
        <begin position="382"/>
        <end position="431"/>
    </location>
</feature>
<keyword evidence="3" id="KW-0472">Membrane</keyword>
<dbReference type="InterPro" id="IPR047141">
    <property type="entry name" value="Stealth"/>
</dbReference>
<organism evidence="6">
    <name type="scientific">Rhodotorula toruloides</name>
    <name type="common">Yeast</name>
    <name type="synonym">Rhodosporidium toruloides</name>
    <dbReference type="NCBI Taxonomy" id="5286"/>
    <lineage>
        <taxon>Eukaryota</taxon>
        <taxon>Fungi</taxon>
        <taxon>Dikarya</taxon>
        <taxon>Basidiomycota</taxon>
        <taxon>Pucciniomycotina</taxon>
        <taxon>Microbotryomycetes</taxon>
        <taxon>Sporidiobolales</taxon>
        <taxon>Sporidiobolaceae</taxon>
        <taxon>Rhodotorula</taxon>
    </lineage>
</organism>
<comment type="similarity">
    <text evidence="1">Belongs to the stealth family.</text>
</comment>